<evidence type="ECO:0000313" key="10">
    <source>
        <dbReference type="EMBL" id="CCO20449.1"/>
    </source>
</evidence>
<feature type="region of interest" description="Disordered" evidence="8">
    <location>
        <begin position="430"/>
        <end position="487"/>
    </location>
</feature>
<dbReference type="SUPFAM" id="SSF56112">
    <property type="entry name" value="Protein kinase-like (PK-like)"/>
    <property type="match status" value="1"/>
</dbReference>
<feature type="region of interest" description="Disordered" evidence="8">
    <location>
        <begin position="41"/>
        <end position="169"/>
    </location>
</feature>
<evidence type="ECO:0000256" key="7">
    <source>
        <dbReference type="SAM" id="Coils"/>
    </source>
</evidence>
<dbReference type="GO" id="GO:0005524">
    <property type="term" value="F:ATP binding"/>
    <property type="evidence" value="ECO:0007669"/>
    <property type="project" value="UniProtKB-UniRule"/>
</dbReference>
<feature type="coiled-coil region" evidence="7">
    <location>
        <begin position="299"/>
        <end position="362"/>
    </location>
</feature>
<keyword evidence="5 6" id="KW-0067">ATP-binding</keyword>
<reference evidence="10 11" key="1">
    <citation type="submission" date="2011-10" db="EMBL/GenBank/DDBJ databases">
        <authorList>
            <person name="Genoscope - CEA"/>
        </authorList>
    </citation>
    <scope>NUCLEOTIDE SEQUENCE [LARGE SCALE GENOMIC DNA]</scope>
    <source>
        <strain evidence="10 11">RCC 1105</strain>
    </source>
</reference>
<keyword evidence="3 6" id="KW-0547">Nucleotide-binding</keyword>
<accession>K8ER93</accession>
<evidence type="ECO:0000256" key="2">
    <source>
        <dbReference type="ARBA" id="ARBA00022679"/>
    </source>
</evidence>
<dbReference type="PROSITE" id="PS50011">
    <property type="entry name" value="PROTEIN_KINASE_DOM"/>
    <property type="match status" value="1"/>
</dbReference>
<gene>
    <name evidence="10" type="ordered locus">Bathy17g00710</name>
</gene>
<feature type="coiled-coil region" evidence="7">
    <location>
        <begin position="507"/>
        <end position="541"/>
    </location>
</feature>
<keyword evidence="1" id="KW-0723">Serine/threonine-protein kinase</keyword>
<keyword evidence="4" id="KW-0418">Kinase</keyword>
<dbReference type="AlphaFoldDB" id="K8ER93"/>
<dbReference type="STRING" id="41875.K8ER93"/>
<organism evidence="10 11">
    <name type="scientific">Bathycoccus prasinos</name>
    <dbReference type="NCBI Taxonomy" id="41875"/>
    <lineage>
        <taxon>Eukaryota</taxon>
        <taxon>Viridiplantae</taxon>
        <taxon>Chlorophyta</taxon>
        <taxon>Mamiellophyceae</taxon>
        <taxon>Mamiellales</taxon>
        <taxon>Bathycoccaceae</taxon>
        <taxon>Bathycoccus</taxon>
    </lineage>
</organism>
<dbReference type="GO" id="GO:0004674">
    <property type="term" value="F:protein serine/threonine kinase activity"/>
    <property type="evidence" value="ECO:0007669"/>
    <property type="project" value="UniProtKB-KW"/>
</dbReference>
<evidence type="ECO:0000256" key="6">
    <source>
        <dbReference type="PROSITE-ProRule" id="PRU10141"/>
    </source>
</evidence>
<dbReference type="PANTHER" id="PTHR22974">
    <property type="entry name" value="MIXED LINEAGE PROTEIN KINASE"/>
    <property type="match status" value="1"/>
</dbReference>
<dbReference type="FunFam" id="1.10.510.10:FF:000698">
    <property type="entry name" value="Serine/threonine-protein kinase tousled-like 1"/>
    <property type="match status" value="1"/>
</dbReference>
<dbReference type="InterPro" id="IPR000719">
    <property type="entry name" value="Prot_kinase_dom"/>
</dbReference>
<dbReference type="OrthoDB" id="346907at2759"/>
<feature type="compositionally biased region" description="Basic and acidic residues" evidence="8">
    <location>
        <begin position="153"/>
        <end position="164"/>
    </location>
</feature>
<dbReference type="InterPro" id="IPR011009">
    <property type="entry name" value="Kinase-like_dom_sf"/>
</dbReference>
<evidence type="ECO:0000256" key="1">
    <source>
        <dbReference type="ARBA" id="ARBA00022527"/>
    </source>
</evidence>
<dbReference type="GO" id="GO:0007059">
    <property type="term" value="P:chromosome segregation"/>
    <property type="evidence" value="ECO:0007669"/>
    <property type="project" value="TreeGrafter"/>
</dbReference>
<keyword evidence="11" id="KW-1185">Reference proteome</keyword>
<protein>
    <recommendedName>
        <fullName evidence="9">Protein kinase domain-containing protein</fullName>
    </recommendedName>
</protein>
<dbReference type="PROSITE" id="PS00107">
    <property type="entry name" value="PROTEIN_KINASE_ATP"/>
    <property type="match status" value="1"/>
</dbReference>
<proteinExistence type="predicted"/>
<dbReference type="Gene3D" id="1.10.510.10">
    <property type="entry name" value="Transferase(Phosphotransferase) domain 1"/>
    <property type="match status" value="1"/>
</dbReference>
<evidence type="ECO:0000256" key="4">
    <source>
        <dbReference type="ARBA" id="ARBA00022777"/>
    </source>
</evidence>
<feature type="compositionally biased region" description="Basic and acidic residues" evidence="8">
    <location>
        <begin position="430"/>
        <end position="439"/>
    </location>
</feature>
<dbReference type="InterPro" id="IPR017441">
    <property type="entry name" value="Protein_kinase_ATP_BS"/>
</dbReference>
<dbReference type="Pfam" id="PF00069">
    <property type="entry name" value="Pkinase"/>
    <property type="match status" value="1"/>
</dbReference>
<evidence type="ECO:0000256" key="3">
    <source>
        <dbReference type="ARBA" id="ARBA00022741"/>
    </source>
</evidence>
<dbReference type="KEGG" id="bpg:Bathy17g00710"/>
<dbReference type="EMBL" id="FO082262">
    <property type="protein sequence ID" value="CCO20449.1"/>
    <property type="molecule type" value="Genomic_DNA"/>
</dbReference>
<evidence type="ECO:0000256" key="5">
    <source>
        <dbReference type="ARBA" id="ARBA00022840"/>
    </source>
</evidence>
<feature type="binding site" evidence="6">
    <location>
        <position position="591"/>
    </location>
    <ligand>
        <name>ATP</name>
        <dbReference type="ChEBI" id="CHEBI:30616"/>
    </ligand>
</feature>
<evidence type="ECO:0000256" key="8">
    <source>
        <dbReference type="SAM" id="MobiDB-lite"/>
    </source>
</evidence>
<dbReference type="CDD" id="cd13990">
    <property type="entry name" value="STKc_TLK"/>
    <property type="match status" value="1"/>
</dbReference>
<sequence>MDHPPPPESSVVDPMMRDLFGKNHHEVSNDCAIKIQKLEARLTSGKPRRVLSPGDSKMMLNATTTTTGGGTPIDGAKTKADDVDDDDAAKLENEKEKAIEREVLEDSDEEDYSSSLSDALKEDQENSRESQRENRAPKTSTTSSRKKTKKNKKQEDENNNKNDEDAVGVVLSSSVSAGKKRKKGSSGFATVAAARNTTNGLSHDGGMIAQLESATGVSGRVVGGHHRVVGGSGGVVAAAATSPGFDHHQHQGGGVNNRIFVGSGDGGKSRDGSDVPKEVFQPPLQRELFGSVGVSPSSSSAMQRQLQQQQQQLQQQQQEKIKLFEEKILALQQQVEEVTREREDAERQAEAIATKLHSDEKQVEIRRRRARNAFAQLGKLERAEARRKLRDRSQRLGSVAVRRVGTQLNEVWEDGEAFAQLEERMKKIAEQKKDAEERRRAIKRKLPPPGASAETGSNINNNNTKDTTADRNSMNNNNNNNNNNNTKQISDVHREFALSEEVHKTRVNQLRREEEAISREREVLEREKLALAREIKRTRDEDDSRFNDFPMLGGQEPGCERYVLTNLLGRGGFSEVYRAWDCHEMKEVACKLHSLNPRWSEERKRAYVRHAARECSIHKSLKHDHVVKLLDVFEVDSDTFCTVLELCEGDDLDARLKNTGSMSEREARAIVAQIFAGLAYCHGDTKRVIHYDLKPGNILFDNSGRVKITDFGLSKVMESRENIGSNNDFTSVELTSQGAGTYWYLPPECFETGPAPPKISSKVDVWSVGVIFYQMVYGKRPFGHEQTQEQILQAGTIRDAKKVEFPQKPALSNEAKEFICKCLSYRQSERPDVLQAALDPYVQFGGATNNGGGK</sequence>
<keyword evidence="2" id="KW-0808">Transferase</keyword>
<feature type="domain" description="Protein kinase" evidence="9">
    <location>
        <begin position="562"/>
        <end position="842"/>
    </location>
</feature>
<feature type="compositionally biased region" description="Basic and acidic residues" evidence="8">
    <location>
        <begin position="88"/>
        <end position="104"/>
    </location>
</feature>
<dbReference type="SMART" id="SM00220">
    <property type="entry name" value="S_TKc"/>
    <property type="match status" value="1"/>
</dbReference>
<dbReference type="InterPro" id="IPR008271">
    <property type="entry name" value="Ser/Thr_kinase_AS"/>
</dbReference>
<evidence type="ECO:0000259" key="9">
    <source>
        <dbReference type="PROSITE" id="PS50011"/>
    </source>
</evidence>
<feature type="compositionally biased region" description="Low complexity" evidence="8">
    <location>
        <begin position="475"/>
        <end position="485"/>
    </location>
</feature>
<evidence type="ECO:0000313" key="11">
    <source>
        <dbReference type="Proteomes" id="UP000198341"/>
    </source>
</evidence>
<feature type="region of interest" description="Disordered" evidence="8">
    <location>
        <begin position="245"/>
        <end position="278"/>
    </location>
</feature>
<feature type="compositionally biased region" description="Basic and acidic residues" evidence="8">
    <location>
        <begin position="119"/>
        <end position="136"/>
    </location>
</feature>
<dbReference type="GO" id="GO:0035556">
    <property type="term" value="P:intracellular signal transduction"/>
    <property type="evidence" value="ECO:0007669"/>
    <property type="project" value="TreeGrafter"/>
</dbReference>
<dbReference type="Proteomes" id="UP000198341">
    <property type="component" value="Chromosome 17"/>
</dbReference>
<dbReference type="PANTHER" id="PTHR22974:SF23">
    <property type="entry name" value="TOUSLED-LIKE KINASE, ISOFORM G"/>
    <property type="match status" value="1"/>
</dbReference>
<keyword evidence="7" id="KW-0175">Coiled coil</keyword>
<dbReference type="RefSeq" id="XP_007508345.1">
    <property type="nucleotide sequence ID" value="XM_007508283.1"/>
</dbReference>
<dbReference type="GO" id="GO:0005634">
    <property type="term" value="C:nucleus"/>
    <property type="evidence" value="ECO:0007669"/>
    <property type="project" value="TreeGrafter"/>
</dbReference>
<name>K8ER93_9CHLO</name>
<dbReference type="PROSITE" id="PS00108">
    <property type="entry name" value="PROTEIN_KINASE_ST"/>
    <property type="match status" value="1"/>
</dbReference>
<feature type="compositionally biased region" description="Basic and acidic residues" evidence="8">
    <location>
        <begin position="267"/>
        <end position="277"/>
    </location>
</feature>
<feature type="compositionally biased region" description="Polar residues" evidence="8">
    <location>
        <begin position="454"/>
        <end position="474"/>
    </location>
</feature>
<dbReference type="GeneID" id="19011009"/>
<dbReference type="eggNOG" id="KOG1151">
    <property type="taxonomic scope" value="Eukaryota"/>
</dbReference>